<feature type="compositionally biased region" description="Low complexity" evidence="1">
    <location>
        <begin position="11"/>
        <end position="40"/>
    </location>
</feature>
<reference evidence="2" key="1">
    <citation type="submission" date="2022-08" db="EMBL/GenBank/DDBJ databases">
        <authorList>
            <person name="Gutierrez-Valencia J."/>
        </authorList>
    </citation>
    <scope>NUCLEOTIDE SEQUENCE</scope>
</reference>
<dbReference type="AlphaFoldDB" id="A0AAV0NY87"/>
<gene>
    <name evidence="2" type="ORF">LITE_LOCUS35701</name>
</gene>
<accession>A0AAV0NY87</accession>
<comment type="caution">
    <text evidence="2">The sequence shown here is derived from an EMBL/GenBank/DDBJ whole genome shotgun (WGS) entry which is preliminary data.</text>
</comment>
<proteinExistence type="predicted"/>
<evidence type="ECO:0000313" key="3">
    <source>
        <dbReference type="Proteomes" id="UP001154282"/>
    </source>
</evidence>
<dbReference type="Proteomes" id="UP001154282">
    <property type="component" value="Unassembled WGS sequence"/>
</dbReference>
<name>A0AAV0NY87_9ROSI</name>
<evidence type="ECO:0000313" key="2">
    <source>
        <dbReference type="EMBL" id="CAI0463279.1"/>
    </source>
</evidence>
<dbReference type="PANTHER" id="PTHR33333">
    <property type="entry name" value="ERYTHROCYTE MEMBRANE PROTEIN 1-LIKE"/>
    <property type="match status" value="1"/>
</dbReference>
<organism evidence="2 3">
    <name type="scientific">Linum tenue</name>
    <dbReference type="NCBI Taxonomy" id="586396"/>
    <lineage>
        <taxon>Eukaryota</taxon>
        <taxon>Viridiplantae</taxon>
        <taxon>Streptophyta</taxon>
        <taxon>Embryophyta</taxon>
        <taxon>Tracheophyta</taxon>
        <taxon>Spermatophyta</taxon>
        <taxon>Magnoliopsida</taxon>
        <taxon>eudicotyledons</taxon>
        <taxon>Gunneridae</taxon>
        <taxon>Pentapetalae</taxon>
        <taxon>rosids</taxon>
        <taxon>fabids</taxon>
        <taxon>Malpighiales</taxon>
        <taxon>Linaceae</taxon>
        <taxon>Linum</taxon>
    </lineage>
</organism>
<feature type="region of interest" description="Disordered" evidence="1">
    <location>
        <begin position="1"/>
        <end position="70"/>
    </location>
</feature>
<dbReference type="InterPro" id="IPR039926">
    <property type="entry name" value="Egg_app_1"/>
</dbReference>
<evidence type="ECO:0000256" key="1">
    <source>
        <dbReference type="SAM" id="MobiDB-lite"/>
    </source>
</evidence>
<dbReference type="EMBL" id="CAMGYJ010000008">
    <property type="protein sequence ID" value="CAI0463279.1"/>
    <property type="molecule type" value="Genomic_DNA"/>
</dbReference>
<dbReference type="PANTHER" id="PTHR33333:SF32">
    <property type="entry name" value="PSAD1"/>
    <property type="match status" value="1"/>
</dbReference>
<protein>
    <submittedName>
        <fullName evidence="2">Uncharacterized protein</fullName>
    </submittedName>
</protein>
<sequence>MESGKKGTSGGSNNNQAAGSGKPAGSSSSSFSYSSATGSGIMKAPGADHQIPRADFEKNPAAYFQNLHKK</sequence>
<keyword evidence="3" id="KW-1185">Reference proteome</keyword>